<dbReference type="GO" id="GO:0005509">
    <property type="term" value="F:calcium ion binding"/>
    <property type="evidence" value="ECO:0007669"/>
    <property type="project" value="InterPro"/>
</dbReference>
<dbReference type="GO" id="GO:0016020">
    <property type="term" value="C:membrane"/>
    <property type="evidence" value="ECO:0007669"/>
    <property type="project" value="InterPro"/>
</dbReference>
<accession>A0A9D4DXQ0</accession>
<keyword evidence="3" id="KW-1185">Reference proteome</keyword>
<gene>
    <name evidence="2" type="ORF">DPMN_169406</name>
</gene>
<dbReference type="Gene3D" id="2.60.40.60">
    <property type="entry name" value="Cadherins"/>
    <property type="match status" value="1"/>
</dbReference>
<dbReference type="SUPFAM" id="SSF49313">
    <property type="entry name" value="Cadherin-like"/>
    <property type="match status" value="1"/>
</dbReference>
<comment type="caution">
    <text evidence="2">The sequence shown here is derived from an EMBL/GenBank/DDBJ whole genome shotgun (WGS) entry which is preliminary data.</text>
</comment>
<evidence type="ECO:0008006" key="4">
    <source>
        <dbReference type="Google" id="ProtNLM"/>
    </source>
</evidence>
<protein>
    <recommendedName>
        <fullName evidence="4">Cadherin domain-containing protein</fullName>
    </recommendedName>
</protein>
<dbReference type="EMBL" id="JAIWYP010000009">
    <property type="protein sequence ID" value="KAH3768194.1"/>
    <property type="molecule type" value="Genomic_DNA"/>
</dbReference>
<dbReference type="Proteomes" id="UP000828390">
    <property type="component" value="Unassembled WGS sequence"/>
</dbReference>
<evidence type="ECO:0000313" key="2">
    <source>
        <dbReference type="EMBL" id="KAH3768194.1"/>
    </source>
</evidence>
<evidence type="ECO:0000256" key="1">
    <source>
        <dbReference type="SAM" id="MobiDB-lite"/>
    </source>
</evidence>
<name>A0A9D4DXQ0_DREPO</name>
<evidence type="ECO:0000313" key="3">
    <source>
        <dbReference type="Proteomes" id="UP000828390"/>
    </source>
</evidence>
<dbReference type="AlphaFoldDB" id="A0A9D4DXQ0"/>
<proteinExistence type="predicted"/>
<organism evidence="2 3">
    <name type="scientific">Dreissena polymorpha</name>
    <name type="common">Zebra mussel</name>
    <name type="synonym">Mytilus polymorpha</name>
    <dbReference type="NCBI Taxonomy" id="45954"/>
    <lineage>
        <taxon>Eukaryota</taxon>
        <taxon>Metazoa</taxon>
        <taxon>Spiralia</taxon>
        <taxon>Lophotrochozoa</taxon>
        <taxon>Mollusca</taxon>
        <taxon>Bivalvia</taxon>
        <taxon>Autobranchia</taxon>
        <taxon>Heteroconchia</taxon>
        <taxon>Euheterodonta</taxon>
        <taxon>Imparidentia</taxon>
        <taxon>Neoheterodontei</taxon>
        <taxon>Myida</taxon>
        <taxon>Dreissenoidea</taxon>
        <taxon>Dreissenidae</taxon>
        <taxon>Dreissena</taxon>
    </lineage>
</organism>
<dbReference type="InterPro" id="IPR015919">
    <property type="entry name" value="Cadherin-like_sf"/>
</dbReference>
<sequence>MISDKNDNAPFFLESSYKVTVPERQPDSNSPILTVVARDKDDGTSPVVSTNVSS</sequence>
<feature type="region of interest" description="Disordered" evidence="1">
    <location>
        <begin position="22"/>
        <end position="54"/>
    </location>
</feature>
<reference evidence="2" key="2">
    <citation type="submission" date="2020-11" db="EMBL/GenBank/DDBJ databases">
        <authorList>
            <person name="McCartney M.A."/>
            <person name="Auch B."/>
            <person name="Kono T."/>
            <person name="Mallez S."/>
            <person name="Becker A."/>
            <person name="Gohl D.M."/>
            <person name="Silverstein K.A.T."/>
            <person name="Koren S."/>
            <person name="Bechman K.B."/>
            <person name="Herman A."/>
            <person name="Abrahante J.E."/>
            <person name="Garbe J."/>
        </authorList>
    </citation>
    <scope>NUCLEOTIDE SEQUENCE</scope>
    <source>
        <strain evidence="2">Duluth1</strain>
        <tissue evidence="2">Whole animal</tissue>
    </source>
</reference>
<reference evidence="2" key="1">
    <citation type="journal article" date="2019" name="bioRxiv">
        <title>The Genome of the Zebra Mussel, Dreissena polymorpha: A Resource for Invasive Species Research.</title>
        <authorList>
            <person name="McCartney M.A."/>
            <person name="Auch B."/>
            <person name="Kono T."/>
            <person name="Mallez S."/>
            <person name="Zhang Y."/>
            <person name="Obille A."/>
            <person name="Becker A."/>
            <person name="Abrahante J.E."/>
            <person name="Garbe J."/>
            <person name="Badalamenti J.P."/>
            <person name="Herman A."/>
            <person name="Mangelson H."/>
            <person name="Liachko I."/>
            <person name="Sullivan S."/>
            <person name="Sone E.D."/>
            <person name="Koren S."/>
            <person name="Silverstein K.A.T."/>
            <person name="Beckman K.B."/>
            <person name="Gohl D.M."/>
        </authorList>
    </citation>
    <scope>NUCLEOTIDE SEQUENCE</scope>
    <source>
        <strain evidence="2">Duluth1</strain>
        <tissue evidence="2">Whole animal</tissue>
    </source>
</reference>